<reference evidence="2" key="1">
    <citation type="submission" date="2023-03" db="EMBL/GenBank/DDBJ databases">
        <title>Edaphobacter sp.</title>
        <authorList>
            <person name="Huber K.J."/>
            <person name="Papendorf J."/>
            <person name="Pilke C."/>
            <person name="Bunk B."/>
            <person name="Sproeer C."/>
            <person name="Pester M."/>
        </authorList>
    </citation>
    <scope>NUCLEOTIDE SEQUENCE</scope>
    <source>
        <strain evidence="1">DSM 109919</strain>
        <strain evidence="2">DSM 109920</strain>
    </source>
</reference>
<dbReference type="AlphaFoldDB" id="A0AAU7D697"/>
<evidence type="ECO:0000313" key="1">
    <source>
        <dbReference type="EMBL" id="XBH09609.1"/>
    </source>
</evidence>
<evidence type="ECO:0008006" key="3">
    <source>
        <dbReference type="Google" id="ProtNLM"/>
    </source>
</evidence>
<gene>
    <name evidence="1" type="ORF">P4G45_14105</name>
    <name evidence="2" type="ORF">P8936_14520</name>
</gene>
<name>A0AAU7D697_9BACT</name>
<protein>
    <recommendedName>
        <fullName evidence="3">NADH dehydrogenase</fullName>
    </recommendedName>
</protein>
<dbReference type="EMBL" id="CP121194">
    <property type="protein sequence ID" value="XBH09609.1"/>
    <property type="molecule type" value="Genomic_DNA"/>
</dbReference>
<dbReference type="KEGG" id="epl:P4G45_14105"/>
<evidence type="ECO:0000313" key="2">
    <source>
        <dbReference type="EMBL" id="XBH12896.1"/>
    </source>
</evidence>
<accession>A0AAU7CX98</accession>
<sequence length="329" mass="36939">MPGSIKSQFLGLLRRAINGPVDATTRSIDEKVNDSLLIEGRMACWRTRSMETIQSLQDIEFKVFSQWGEDGIIDWLIERAAIPAHLHTFIEFGVETYREANTRFLLENRNWRGLVMDGDPALADHLKKGALFWRYDLTAKSAFITRENINDLIAEAGFSGEVGLLSIDVDGNDYWIWEAIDVVQPVICVCEYNAVFGDLHAVTVPYDPAFMCSQSHFSHLYFGASIAALRSLAARKGYRFLGTTLAANDAFFIREDYAQRLDTALVNRAALPSKARSSRDRSGNLSYAGGLERFRIISDLPVVETETGETKALGELGHVYSKEWLEQIV</sequence>
<dbReference type="RefSeq" id="WP_348267118.1">
    <property type="nucleotide sequence ID" value="NZ_CP121194.1"/>
</dbReference>
<organism evidence="2">
    <name type="scientific">Edaphobacter paludis</name>
    <dbReference type="NCBI Taxonomy" id="3035702"/>
    <lineage>
        <taxon>Bacteria</taxon>
        <taxon>Pseudomonadati</taxon>
        <taxon>Acidobacteriota</taxon>
        <taxon>Terriglobia</taxon>
        <taxon>Terriglobales</taxon>
        <taxon>Acidobacteriaceae</taxon>
        <taxon>Edaphobacter</taxon>
    </lineage>
</organism>
<accession>A0AAU7D697</accession>
<dbReference type="EMBL" id="CP121195">
    <property type="protein sequence ID" value="XBH12896.1"/>
    <property type="molecule type" value="Genomic_DNA"/>
</dbReference>
<proteinExistence type="predicted"/>